<evidence type="ECO:0000313" key="17">
    <source>
        <dbReference type="Proteomes" id="UP000743370"/>
    </source>
</evidence>
<evidence type="ECO:0000256" key="4">
    <source>
        <dbReference type="ARBA" id="ARBA00022723"/>
    </source>
</evidence>
<feature type="region of interest" description="Disordered" evidence="14">
    <location>
        <begin position="776"/>
        <end position="797"/>
    </location>
</feature>
<dbReference type="InterPro" id="IPR013955">
    <property type="entry name" value="Rep_factor-A_C"/>
</dbReference>
<dbReference type="Pfam" id="PF00098">
    <property type="entry name" value="zf-CCHC"/>
    <property type="match status" value="1"/>
</dbReference>
<dbReference type="InterPro" id="IPR031657">
    <property type="entry name" value="REPA_OB_2"/>
</dbReference>
<evidence type="ECO:0000256" key="14">
    <source>
        <dbReference type="SAM" id="MobiDB-lite"/>
    </source>
</evidence>
<dbReference type="InterPro" id="IPR007199">
    <property type="entry name" value="Rep_factor-A_N"/>
</dbReference>
<protein>
    <recommendedName>
        <fullName evidence="13">Replication protein A subunit</fullName>
    </recommendedName>
</protein>
<keyword evidence="3 13" id="KW-0235">DNA replication</keyword>
<dbReference type="CDD" id="cd04475">
    <property type="entry name" value="RPA1_DBD_B"/>
    <property type="match status" value="1"/>
</dbReference>
<dbReference type="SMART" id="SM00343">
    <property type="entry name" value="ZnF_C2HC"/>
    <property type="match status" value="2"/>
</dbReference>
<dbReference type="FunFam" id="2.40.50.140:FF:000090">
    <property type="entry name" value="Replication protein A subunit"/>
    <property type="match status" value="1"/>
</dbReference>
<dbReference type="GO" id="GO:0007004">
    <property type="term" value="P:telomere maintenance via telomerase"/>
    <property type="evidence" value="ECO:0007669"/>
    <property type="project" value="TreeGrafter"/>
</dbReference>
<feature type="domain" description="CCHC-type" evidence="15">
    <location>
        <begin position="886"/>
        <end position="900"/>
    </location>
</feature>
<feature type="compositionally biased region" description="Polar residues" evidence="14">
    <location>
        <begin position="258"/>
        <end position="272"/>
    </location>
</feature>
<dbReference type="GO" id="GO:0006289">
    <property type="term" value="P:nucleotide-excision repair"/>
    <property type="evidence" value="ECO:0007669"/>
    <property type="project" value="TreeGrafter"/>
</dbReference>
<evidence type="ECO:0000256" key="13">
    <source>
        <dbReference type="RuleBase" id="RU364130"/>
    </source>
</evidence>
<proteinExistence type="inferred from homology"/>
<evidence type="ECO:0000259" key="15">
    <source>
        <dbReference type="PROSITE" id="PS50158"/>
    </source>
</evidence>
<dbReference type="InterPro" id="IPR004591">
    <property type="entry name" value="Rfa1"/>
</dbReference>
<evidence type="ECO:0000256" key="7">
    <source>
        <dbReference type="ARBA" id="ARBA00022833"/>
    </source>
</evidence>
<dbReference type="PANTHER" id="PTHR23273:SF4">
    <property type="entry name" value="REPLICATION PROTEIN A OB DOMAIN-CONTAINING PROTEIN"/>
    <property type="match status" value="1"/>
</dbReference>
<keyword evidence="11 13" id="KW-0539">Nucleus</keyword>
<keyword evidence="8 13" id="KW-0238">DNA-binding</keyword>
<name>A0A8T0JN95_PHAAN</name>
<dbReference type="GO" id="GO:0006260">
    <property type="term" value="P:DNA replication"/>
    <property type="evidence" value="ECO:0007669"/>
    <property type="project" value="UniProtKB-KW"/>
</dbReference>
<dbReference type="GO" id="GO:0043047">
    <property type="term" value="F:single-stranded telomeric DNA binding"/>
    <property type="evidence" value="ECO:0007669"/>
    <property type="project" value="TreeGrafter"/>
</dbReference>
<comment type="subunit">
    <text evidence="13">Heterotrimer of RPA1, RPA2 and RPA3 (canonical replication protein A complex).</text>
</comment>
<evidence type="ECO:0000313" key="16">
    <source>
        <dbReference type="EMBL" id="KAG2376402.1"/>
    </source>
</evidence>
<dbReference type="GO" id="GO:0003684">
    <property type="term" value="F:damaged DNA binding"/>
    <property type="evidence" value="ECO:0007669"/>
    <property type="project" value="TreeGrafter"/>
</dbReference>
<dbReference type="InterPro" id="IPR036875">
    <property type="entry name" value="Znf_CCHC_sf"/>
</dbReference>
<comment type="similarity">
    <text evidence="2 13">Belongs to the replication factor A protein 1 family.</text>
</comment>
<feature type="compositionally biased region" description="Polar residues" evidence="14">
    <location>
        <begin position="282"/>
        <end position="292"/>
    </location>
</feature>
<dbReference type="GO" id="GO:0005662">
    <property type="term" value="C:DNA replication factor A complex"/>
    <property type="evidence" value="ECO:0007669"/>
    <property type="project" value="TreeGrafter"/>
</dbReference>
<dbReference type="SUPFAM" id="SSF57756">
    <property type="entry name" value="Retrovirus zinc finger-like domains"/>
    <property type="match status" value="1"/>
</dbReference>
<evidence type="ECO:0000256" key="5">
    <source>
        <dbReference type="ARBA" id="ARBA00022763"/>
    </source>
</evidence>
<evidence type="ECO:0000256" key="3">
    <source>
        <dbReference type="ARBA" id="ARBA00022705"/>
    </source>
</evidence>
<dbReference type="Pfam" id="PF04057">
    <property type="entry name" value="Rep-A_N"/>
    <property type="match status" value="1"/>
</dbReference>
<dbReference type="Pfam" id="PF01336">
    <property type="entry name" value="tRNA_anti-codon"/>
    <property type="match status" value="1"/>
</dbReference>
<dbReference type="AlphaFoldDB" id="A0A8T0JN95"/>
<evidence type="ECO:0000256" key="10">
    <source>
        <dbReference type="ARBA" id="ARBA00023204"/>
    </source>
</evidence>
<feature type="compositionally biased region" description="Low complexity" evidence="14">
    <location>
        <begin position="226"/>
        <end position="248"/>
    </location>
</feature>
<dbReference type="NCBIfam" id="TIGR00617">
    <property type="entry name" value="rpa1"/>
    <property type="match status" value="1"/>
</dbReference>
<evidence type="ECO:0000256" key="11">
    <source>
        <dbReference type="ARBA" id="ARBA00023242"/>
    </source>
</evidence>
<comment type="caution">
    <text evidence="16">The sequence shown here is derived from an EMBL/GenBank/DDBJ whole genome shotgun (WGS) entry which is preliminary data.</text>
</comment>
<reference evidence="16 17" key="1">
    <citation type="submission" date="2020-05" db="EMBL/GenBank/DDBJ databases">
        <title>Vigna angularis (adzuki bean) Var. LongXiaoDou No. 4 denovo assembly.</title>
        <authorList>
            <person name="Xiang H."/>
        </authorList>
    </citation>
    <scope>NUCLEOTIDE SEQUENCE [LARGE SCALE GENOMIC DNA]</scope>
    <source>
        <tissue evidence="16">Leaf</tissue>
    </source>
</reference>
<sequence>MAGSLTPGAIKEICGANCSSSLKPVLQVIDLKLVQSQQANNTERYRLILSDGSFYQQGMLATQMNELVHSGKLQKGSVVRLTQFICNDVQNRNGWLLFLISWKNPECQLWVSCCAVAEPKNLDVASCFNMRACLFVIAFVGFYDCKLVECFTAQIIVIIDLDVVVEKCELIGEPVSLPKDGSVESATGQSGVTPGNSQSLNNRSHSGGMAARPNMAIPSPDHPRMNAPASSVYSSISNSGSSYSSNAPPTYPKVETGANLSRSAPFTGSHGDQNMGIRHPQSETSRPLSNSYARAPQPMYRQPSPMYTNRGPIGKNEAAPRIIPIAALNPYQNMWTIKARVTAKGELRHYNNARGDGKVFSFDLLDSDGGQIRATCFNSVADQFYNLIEAGKIYLVSRGSVKPAQKNFNHLPNDQELTLDMTSIIQPCPDDDKSIPKQTFNFRPISEIESLESNAIVDMIGVVTSISPTASIMRKNGTETQKRTLQLKDMSGRSVELTLWGNFCNVEGQRLQTICDDGKFPVLAIKAVRINDFNGKSVGTIMTSLLFIEPDFPEVYTLKRWFEKEGKNVPTLSISKDTSSFPKNDNRKTVSQIKDEKLGTSEKPDWISVCATISFMKYDNFCYPGCPIMIGDRQCNKKVTNNGDGKWICDRCNQSVDACDYRYILSFQIMDHTGVTWVTAFQESGEEIIGVPAKDLYYLKYEEQNDERFAEIIRKVLFSEYVFKLKVKEETFSDEQRVKATVVKAEKVNFASKSRVSLELIDKLLTGKSEGATTVTNSLSGNTGLRSVETGQVMPPAYNPIKSSTNSGRDFGMPANQVGQQYGNQYGNIASAGAPGAYTSCTNCGGSGHTSILCPNVRNPAGQSSGGGFSNRVSYGGSGGGASGECFKCHQPGHWARDCPGSSAATASYGSNTMQGRYGGY</sequence>
<feature type="compositionally biased region" description="Polar residues" evidence="14">
    <location>
        <begin position="184"/>
        <end position="205"/>
    </location>
</feature>
<dbReference type="CDD" id="cd04476">
    <property type="entry name" value="RPA1_DBD_C"/>
    <property type="match status" value="1"/>
</dbReference>
<dbReference type="PANTHER" id="PTHR23273">
    <property type="entry name" value="REPLICATION FACTOR A 1, RFA1"/>
    <property type="match status" value="1"/>
</dbReference>
<keyword evidence="6 12" id="KW-0863">Zinc-finger</keyword>
<keyword evidence="5" id="KW-0227">DNA damage</keyword>
<feature type="compositionally biased region" description="Polar residues" evidence="14">
    <location>
        <begin position="776"/>
        <end position="785"/>
    </location>
</feature>
<dbReference type="Proteomes" id="UP000743370">
    <property type="component" value="Unassembled WGS sequence"/>
</dbReference>
<keyword evidence="4 13" id="KW-0479">Metal-binding</keyword>
<dbReference type="GO" id="GO:0000724">
    <property type="term" value="P:double-strand break repair via homologous recombination"/>
    <property type="evidence" value="ECO:0007669"/>
    <property type="project" value="TreeGrafter"/>
</dbReference>
<evidence type="ECO:0000256" key="6">
    <source>
        <dbReference type="ARBA" id="ARBA00022771"/>
    </source>
</evidence>
<dbReference type="GO" id="GO:0007140">
    <property type="term" value="P:male meiotic nuclear division"/>
    <property type="evidence" value="ECO:0007669"/>
    <property type="project" value="UniProtKB-ARBA"/>
</dbReference>
<dbReference type="SUPFAM" id="SSF50249">
    <property type="entry name" value="Nucleic acid-binding proteins"/>
    <property type="match status" value="4"/>
</dbReference>
<dbReference type="InterPro" id="IPR012340">
    <property type="entry name" value="NA-bd_OB-fold"/>
</dbReference>
<keyword evidence="9" id="KW-0233">DNA recombination</keyword>
<dbReference type="PROSITE" id="PS50158">
    <property type="entry name" value="ZF_CCHC"/>
    <property type="match status" value="1"/>
</dbReference>
<evidence type="ECO:0000256" key="1">
    <source>
        <dbReference type="ARBA" id="ARBA00004123"/>
    </source>
</evidence>
<keyword evidence="7 13" id="KW-0862">Zinc</keyword>
<dbReference type="FunFam" id="2.40.50.140:FF:000041">
    <property type="entry name" value="Replication protein A subunit"/>
    <property type="match status" value="1"/>
</dbReference>
<dbReference type="Pfam" id="PF16900">
    <property type="entry name" value="REPA_OB_2"/>
    <property type="match status" value="1"/>
</dbReference>
<dbReference type="Gene3D" id="4.10.60.10">
    <property type="entry name" value="Zinc finger, CCHC-type"/>
    <property type="match status" value="1"/>
</dbReference>
<comment type="subcellular location">
    <subcellularLocation>
        <location evidence="1 13">Nucleus</location>
    </subcellularLocation>
</comment>
<evidence type="ECO:0000256" key="12">
    <source>
        <dbReference type="PROSITE-ProRule" id="PRU00047"/>
    </source>
</evidence>
<feature type="region of interest" description="Disordered" evidence="14">
    <location>
        <begin position="181"/>
        <end position="313"/>
    </location>
</feature>
<comment type="function">
    <text evidence="13">Component of the replication protein A complex (RPA) required for DNA recombination, repair and replication. The activity of RPA is mediated by single-stranded DNA binding and protein interactions. Probably involved in repair of double-strand DNA breaks (DSBs) induced by genotoxic stresses.</text>
</comment>
<dbReference type="FunFam" id="2.40.50.140:FF:000064">
    <property type="entry name" value="Replication protein A subunit"/>
    <property type="match status" value="1"/>
</dbReference>
<dbReference type="EMBL" id="JABFOF010000010">
    <property type="protein sequence ID" value="KAG2376402.1"/>
    <property type="molecule type" value="Genomic_DNA"/>
</dbReference>
<dbReference type="InterPro" id="IPR004365">
    <property type="entry name" value="NA-bd_OB_tRNA"/>
</dbReference>
<organism evidence="16 17">
    <name type="scientific">Phaseolus angularis</name>
    <name type="common">Azuki bean</name>
    <name type="synonym">Vigna angularis</name>
    <dbReference type="NCBI Taxonomy" id="3914"/>
    <lineage>
        <taxon>Eukaryota</taxon>
        <taxon>Viridiplantae</taxon>
        <taxon>Streptophyta</taxon>
        <taxon>Embryophyta</taxon>
        <taxon>Tracheophyta</taxon>
        <taxon>Spermatophyta</taxon>
        <taxon>Magnoliopsida</taxon>
        <taxon>eudicotyledons</taxon>
        <taxon>Gunneridae</taxon>
        <taxon>Pentapetalae</taxon>
        <taxon>rosids</taxon>
        <taxon>fabids</taxon>
        <taxon>Fabales</taxon>
        <taxon>Fabaceae</taxon>
        <taxon>Papilionoideae</taxon>
        <taxon>50 kb inversion clade</taxon>
        <taxon>NPAAA clade</taxon>
        <taxon>indigoferoid/millettioid clade</taxon>
        <taxon>Phaseoleae</taxon>
        <taxon>Vigna</taxon>
    </lineage>
</organism>
<dbReference type="InterPro" id="IPR001878">
    <property type="entry name" value="Znf_CCHC"/>
</dbReference>
<dbReference type="Gene3D" id="2.40.50.140">
    <property type="entry name" value="Nucleic acid-binding proteins"/>
    <property type="match status" value="4"/>
</dbReference>
<accession>A0A8T0JN95</accession>
<dbReference type="FunFam" id="2.40.50.140:FF:000117">
    <property type="entry name" value="Replication protein A subunit"/>
    <property type="match status" value="1"/>
</dbReference>
<dbReference type="CDD" id="cd04474">
    <property type="entry name" value="RPA1_DBD_A"/>
    <property type="match status" value="1"/>
</dbReference>
<dbReference type="InterPro" id="IPR047192">
    <property type="entry name" value="Euk_RPA1_DBD_C"/>
</dbReference>
<evidence type="ECO:0000256" key="2">
    <source>
        <dbReference type="ARBA" id="ARBA00005690"/>
    </source>
</evidence>
<evidence type="ECO:0000256" key="8">
    <source>
        <dbReference type="ARBA" id="ARBA00023125"/>
    </source>
</evidence>
<dbReference type="GO" id="GO:0008270">
    <property type="term" value="F:zinc ion binding"/>
    <property type="evidence" value="ECO:0007669"/>
    <property type="project" value="UniProtKB-KW"/>
</dbReference>
<dbReference type="CDD" id="cd04477">
    <property type="entry name" value="RPA1N"/>
    <property type="match status" value="1"/>
</dbReference>
<keyword evidence="10" id="KW-0234">DNA repair</keyword>
<evidence type="ECO:0000256" key="9">
    <source>
        <dbReference type="ARBA" id="ARBA00023172"/>
    </source>
</evidence>
<dbReference type="Pfam" id="PF08646">
    <property type="entry name" value="Rep_fac-A_C"/>
    <property type="match status" value="1"/>
</dbReference>
<gene>
    <name evidence="16" type="ORF">HKW66_Vig0154440</name>
</gene>